<protein>
    <recommendedName>
        <fullName evidence="4">Integrase zinc-binding domain-containing protein</fullName>
    </recommendedName>
</protein>
<dbReference type="PANTHER" id="PTHR48475">
    <property type="entry name" value="RIBONUCLEASE H"/>
    <property type="match status" value="1"/>
</dbReference>
<accession>A0ABD1C6I5</accession>
<dbReference type="AlphaFoldDB" id="A0ABD1C6I5"/>
<reference evidence="2 3" key="1">
    <citation type="submission" date="2024-04" db="EMBL/GenBank/DDBJ databases">
        <title>Genome assembly C_amara_ONT_v2.</title>
        <authorList>
            <person name="Yant L."/>
            <person name="Moore C."/>
            <person name="Slenker M."/>
        </authorList>
    </citation>
    <scope>NUCLEOTIDE SEQUENCE [LARGE SCALE GENOMIC DNA]</scope>
    <source>
        <tissue evidence="2">Leaf</tissue>
    </source>
</reference>
<evidence type="ECO:0000313" key="3">
    <source>
        <dbReference type="Proteomes" id="UP001558713"/>
    </source>
</evidence>
<dbReference type="EMBL" id="JBANAX010000042">
    <property type="protein sequence ID" value="KAL1225049.1"/>
    <property type="molecule type" value="Genomic_DNA"/>
</dbReference>
<sequence>MVVARSQIQSERDKRALVKTSPGNKRCSIKMRKQDQNRETSVDVHATTNEPEQPVVTKPFSGEPESQVKTTQEENIHEIPISKDSEPESEANRGLEEEEFMPNETFEFDASTVTDFQNPDVELGEEFSGNDFGADWRVPIKRYIQTGELPSDKWKAQTLRIISAKYCMIGNSLFKRGVSDPYLLCIHEEGIDMIMSEVYHGLCENYSSGRSMAFKIKRLGYFWPTMIADCADYAWR</sequence>
<evidence type="ECO:0008006" key="4">
    <source>
        <dbReference type="Google" id="ProtNLM"/>
    </source>
</evidence>
<evidence type="ECO:0000313" key="2">
    <source>
        <dbReference type="EMBL" id="KAL1225049.1"/>
    </source>
</evidence>
<feature type="compositionally biased region" description="Basic and acidic residues" evidence="1">
    <location>
        <begin position="71"/>
        <end position="92"/>
    </location>
</feature>
<keyword evidence="3" id="KW-1185">Reference proteome</keyword>
<organism evidence="2 3">
    <name type="scientific">Cardamine amara subsp. amara</name>
    <dbReference type="NCBI Taxonomy" id="228776"/>
    <lineage>
        <taxon>Eukaryota</taxon>
        <taxon>Viridiplantae</taxon>
        <taxon>Streptophyta</taxon>
        <taxon>Embryophyta</taxon>
        <taxon>Tracheophyta</taxon>
        <taxon>Spermatophyta</taxon>
        <taxon>Magnoliopsida</taxon>
        <taxon>eudicotyledons</taxon>
        <taxon>Gunneridae</taxon>
        <taxon>Pentapetalae</taxon>
        <taxon>rosids</taxon>
        <taxon>malvids</taxon>
        <taxon>Brassicales</taxon>
        <taxon>Brassicaceae</taxon>
        <taxon>Cardamineae</taxon>
        <taxon>Cardamine</taxon>
    </lineage>
</organism>
<dbReference type="Proteomes" id="UP001558713">
    <property type="component" value="Unassembled WGS sequence"/>
</dbReference>
<dbReference type="PANTHER" id="PTHR48475:SF2">
    <property type="entry name" value="RIBONUCLEASE H"/>
    <property type="match status" value="1"/>
</dbReference>
<name>A0ABD1C6I5_CARAN</name>
<proteinExistence type="predicted"/>
<feature type="compositionally biased region" description="Basic and acidic residues" evidence="1">
    <location>
        <begin position="32"/>
        <end position="42"/>
    </location>
</feature>
<gene>
    <name evidence="2" type="ORF">V5N11_002828</name>
</gene>
<dbReference type="Gene3D" id="1.10.340.70">
    <property type="match status" value="1"/>
</dbReference>
<evidence type="ECO:0000256" key="1">
    <source>
        <dbReference type="SAM" id="MobiDB-lite"/>
    </source>
</evidence>
<comment type="caution">
    <text evidence="2">The sequence shown here is derived from an EMBL/GenBank/DDBJ whole genome shotgun (WGS) entry which is preliminary data.</text>
</comment>
<feature type="region of interest" description="Disordered" evidence="1">
    <location>
        <begin position="1"/>
        <end position="92"/>
    </location>
</feature>